<accession>A0A8D8F8N0</accession>
<reference evidence="1" key="1">
    <citation type="submission" date="2021-05" db="EMBL/GenBank/DDBJ databases">
        <authorList>
            <person name="Alioto T."/>
            <person name="Alioto T."/>
            <person name="Gomez Garrido J."/>
        </authorList>
    </citation>
    <scope>NUCLEOTIDE SEQUENCE</scope>
</reference>
<evidence type="ECO:0000313" key="1">
    <source>
        <dbReference type="EMBL" id="CAG6463437.1"/>
    </source>
</evidence>
<proteinExistence type="predicted"/>
<name>A0A8D8F8N0_CULPI</name>
<protein>
    <submittedName>
        <fullName evidence="1">(northern house mosquito) hypothetical protein</fullName>
    </submittedName>
</protein>
<organism evidence="1">
    <name type="scientific">Culex pipiens</name>
    <name type="common">House mosquito</name>
    <dbReference type="NCBI Taxonomy" id="7175"/>
    <lineage>
        <taxon>Eukaryota</taxon>
        <taxon>Metazoa</taxon>
        <taxon>Ecdysozoa</taxon>
        <taxon>Arthropoda</taxon>
        <taxon>Hexapoda</taxon>
        <taxon>Insecta</taxon>
        <taxon>Pterygota</taxon>
        <taxon>Neoptera</taxon>
        <taxon>Endopterygota</taxon>
        <taxon>Diptera</taxon>
        <taxon>Nematocera</taxon>
        <taxon>Culicoidea</taxon>
        <taxon>Culicidae</taxon>
        <taxon>Culicinae</taxon>
        <taxon>Culicini</taxon>
        <taxon>Culex</taxon>
        <taxon>Culex</taxon>
    </lineage>
</organism>
<dbReference type="EMBL" id="HBUE01048040">
    <property type="protein sequence ID" value="CAG6463437.1"/>
    <property type="molecule type" value="Transcribed_RNA"/>
</dbReference>
<dbReference type="AlphaFoldDB" id="A0A8D8F8N0"/>
<sequence length="179" mass="21211">MNALYTIMVAAFVKQQLLSMLFSRKSFNSRRIASWFKRFWTHRLANSCRQLIRTFSGMASSSRIVFNPDRKFFLPMISFWNVSPKAQERFSRLRLFRAILFWVSLDDPWHSMKLANSSSDSFWKSSYLQLLILNSFNPFNAASKSAFDKCLLMSFMAAFWKYFLIDNTAKNQFDLIQFH</sequence>